<evidence type="ECO:0000313" key="2">
    <source>
        <dbReference type="Proteomes" id="UP001152888"/>
    </source>
</evidence>
<evidence type="ECO:0000313" key="1">
    <source>
        <dbReference type="EMBL" id="CAH1953402.1"/>
    </source>
</evidence>
<proteinExistence type="predicted"/>
<accession>A0A9P0JG89</accession>
<dbReference type="EMBL" id="CAKOFQ010006651">
    <property type="protein sequence ID" value="CAH1953402.1"/>
    <property type="molecule type" value="Genomic_DNA"/>
</dbReference>
<organism evidence="1 2">
    <name type="scientific">Acanthoscelides obtectus</name>
    <name type="common">Bean weevil</name>
    <name type="synonym">Bruchus obtectus</name>
    <dbReference type="NCBI Taxonomy" id="200917"/>
    <lineage>
        <taxon>Eukaryota</taxon>
        <taxon>Metazoa</taxon>
        <taxon>Ecdysozoa</taxon>
        <taxon>Arthropoda</taxon>
        <taxon>Hexapoda</taxon>
        <taxon>Insecta</taxon>
        <taxon>Pterygota</taxon>
        <taxon>Neoptera</taxon>
        <taxon>Endopterygota</taxon>
        <taxon>Coleoptera</taxon>
        <taxon>Polyphaga</taxon>
        <taxon>Cucujiformia</taxon>
        <taxon>Chrysomeloidea</taxon>
        <taxon>Chrysomelidae</taxon>
        <taxon>Bruchinae</taxon>
        <taxon>Bruchini</taxon>
        <taxon>Acanthoscelides</taxon>
    </lineage>
</organism>
<comment type="caution">
    <text evidence="1">The sequence shown here is derived from an EMBL/GenBank/DDBJ whole genome shotgun (WGS) entry which is preliminary data.</text>
</comment>
<dbReference type="OrthoDB" id="65569at2759"/>
<sequence length="86" mass="10343">MFMGKLIPVDLLQILRLCVLLQSKGLEYRLFTSYVARPKNPPFCRRFFHRPRTFWICEVHMVQSKAIPEKMYYFETVCVLSLQKIK</sequence>
<protein>
    <submittedName>
        <fullName evidence="1">Uncharacterized protein</fullName>
    </submittedName>
</protein>
<gene>
    <name evidence="1" type="ORF">ACAOBT_LOCUS26</name>
</gene>
<keyword evidence="2" id="KW-1185">Reference proteome</keyword>
<reference evidence="1" key="1">
    <citation type="submission" date="2022-03" db="EMBL/GenBank/DDBJ databases">
        <authorList>
            <person name="Sayadi A."/>
        </authorList>
    </citation>
    <scope>NUCLEOTIDE SEQUENCE</scope>
</reference>
<dbReference type="AlphaFoldDB" id="A0A9P0JG89"/>
<name>A0A9P0JG89_ACAOB</name>
<dbReference type="Proteomes" id="UP001152888">
    <property type="component" value="Unassembled WGS sequence"/>
</dbReference>